<keyword evidence="7" id="KW-1185">Reference proteome</keyword>
<dbReference type="AlphaFoldDB" id="A0A8H7PGI6"/>
<dbReference type="GO" id="GO:0004099">
    <property type="term" value="F:chitin deacetylase activity"/>
    <property type="evidence" value="ECO:0007669"/>
    <property type="project" value="TreeGrafter"/>
</dbReference>
<dbReference type="GO" id="GO:0005975">
    <property type="term" value="P:carbohydrate metabolic process"/>
    <property type="evidence" value="ECO:0007669"/>
    <property type="project" value="InterPro"/>
</dbReference>
<dbReference type="InterPro" id="IPR050248">
    <property type="entry name" value="Polysacc_deacetylase_ArnD"/>
</dbReference>
<dbReference type="GO" id="GO:0016020">
    <property type="term" value="C:membrane"/>
    <property type="evidence" value="ECO:0007669"/>
    <property type="project" value="TreeGrafter"/>
</dbReference>
<dbReference type="Pfam" id="PF01522">
    <property type="entry name" value="Polysacc_deac_1"/>
    <property type="match status" value="1"/>
</dbReference>
<keyword evidence="1" id="KW-0479">Metal-binding</keyword>
<evidence type="ECO:0000259" key="5">
    <source>
        <dbReference type="PROSITE" id="PS51677"/>
    </source>
</evidence>
<dbReference type="PANTHER" id="PTHR10587:SF133">
    <property type="entry name" value="CHITIN DEACETYLASE 1-RELATED"/>
    <property type="match status" value="1"/>
</dbReference>
<dbReference type="InterPro" id="IPR011330">
    <property type="entry name" value="Glyco_hydro/deAcase_b/a-brl"/>
</dbReference>
<comment type="caution">
    <text evidence="6">The sequence shown here is derived from an EMBL/GenBank/DDBJ whole genome shotgun (WGS) entry which is preliminary data.</text>
</comment>
<dbReference type="PROSITE" id="PS51677">
    <property type="entry name" value="NODB"/>
    <property type="match status" value="1"/>
</dbReference>
<evidence type="ECO:0000256" key="4">
    <source>
        <dbReference type="SAM" id="SignalP"/>
    </source>
</evidence>
<feature type="chain" id="PRO_5034610362" description="NodB homology domain-containing protein" evidence="4">
    <location>
        <begin position="18"/>
        <end position="412"/>
    </location>
</feature>
<evidence type="ECO:0000256" key="3">
    <source>
        <dbReference type="SAM" id="MobiDB-lite"/>
    </source>
</evidence>
<dbReference type="Gene3D" id="3.20.20.370">
    <property type="entry name" value="Glycoside hydrolase/deacetylase"/>
    <property type="match status" value="1"/>
</dbReference>
<evidence type="ECO:0000313" key="6">
    <source>
        <dbReference type="EMBL" id="KAG2173547.1"/>
    </source>
</evidence>
<evidence type="ECO:0000256" key="2">
    <source>
        <dbReference type="ARBA" id="ARBA00022801"/>
    </source>
</evidence>
<name>A0A8H7PGI6_9FUNG</name>
<keyword evidence="4" id="KW-0732">Signal</keyword>
<dbReference type="GO" id="GO:0046872">
    <property type="term" value="F:metal ion binding"/>
    <property type="evidence" value="ECO:0007669"/>
    <property type="project" value="UniProtKB-KW"/>
</dbReference>
<sequence length="412" mass="42482">MRSLILIAALALASVNAATTTAETTTTTTAAATHTTTKAPVTTTTTTPAAAVTTTTKAPAVTSAPATAAPTYVPTGTFVWKQTYPAPGSVPVPKPEWVAALDQSKIAAAPVIALTNGSPVNPTPGSDPYCDWTFGGCTRADDIFQCKKGDWGLTYDDGPTGFSPKLYDYLDSINQKATLFVIGGQVLQFPELVLRAYKAGHEIAIHGFSHSYLTSQTTEQIVGELRWTEEAIKEVIGVSPKLFRPPYGDIDNRVRDIAVQLGYTPVIWNHDTDDWKISEASGFDPNWIDGNATAWAAEAPAATVGGLSLEHDLYQGTVDAAIRILPVLKKAYNVIPVGACAGLASVYKEGVVANATAANTTAAATVSSAASASGVNAAASGAVTTKATSGASMVAASAVTAAAAAAAAFMLL</sequence>
<gene>
    <name evidence="6" type="ORF">INT44_007138</name>
</gene>
<dbReference type="Proteomes" id="UP000612746">
    <property type="component" value="Unassembled WGS sequence"/>
</dbReference>
<dbReference type="OrthoDB" id="407355at2759"/>
<dbReference type="GO" id="GO:0009272">
    <property type="term" value="P:fungal-type cell wall biogenesis"/>
    <property type="evidence" value="ECO:0007669"/>
    <property type="project" value="UniProtKB-ARBA"/>
</dbReference>
<keyword evidence="2" id="KW-0378">Hydrolase</keyword>
<dbReference type="PANTHER" id="PTHR10587">
    <property type="entry name" value="GLYCOSYL TRANSFERASE-RELATED"/>
    <property type="match status" value="1"/>
</dbReference>
<organism evidence="6 7">
    <name type="scientific">Umbelopsis vinacea</name>
    <dbReference type="NCBI Taxonomy" id="44442"/>
    <lineage>
        <taxon>Eukaryota</taxon>
        <taxon>Fungi</taxon>
        <taxon>Fungi incertae sedis</taxon>
        <taxon>Mucoromycota</taxon>
        <taxon>Mucoromycotina</taxon>
        <taxon>Umbelopsidomycetes</taxon>
        <taxon>Umbelopsidales</taxon>
        <taxon>Umbelopsidaceae</taxon>
        <taxon>Umbelopsis</taxon>
    </lineage>
</organism>
<evidence type="ECO:0000256" key="1">
    <source>
        <dbReference type="ARBA" id="ARBA00022723"/>
    </source>
</evidence>
<feature type="domain" description="NodB homology" evidence="5">
    <location>
        <begin position="149"/>
        <end position="337"/>
    </location>
</feature>
<feature type="region of interest" description="Disordered" evidence="3">
    <location>
        <begin position="22"/>
        <end position="44"/>
    </location>
</feature>
<accession>A0A8H7PGI6</accession>
<dbReference type="EMBL" id="JAEPRA010000018">
    <property type="protein sequence ID" value="KAG2173547.1"/>
    <property type="molecule type" value="Genomic_DNA"/>
</dbReference>
<evidence type="ECO:0000313" key="7">
    <source>
        <dbReference type="Proteomes" id="UP000612746"/>
    </source>
</evidence>
<dbReference type="InterPro" id="IPR002509">
    <property type="entry name" value="NODB_dom"/>
</dbReference>
<reference evidence="6" key="1">
    <citation type="submission" date="2020-12" db="EMBL/GenBank/DDBJ databases">
        <title>Metabolic potential, ecology and presence of endohyphal bacteria is reflected in genomic diversity of Mucoromycotina.</title>
        <authorList>
            <person name="Muszewska A."/>
            <person name="Okrasinska A."/>
            <person name="Steczkiewicz K."/>
            <person name="Drgas O."/>
            <person name="Orlowska M."/>
            <person name="Perlinska-Lenart U."/>
            <person name="Aleksandrzak-Piekarczyk T."/>
            <person name="Szatraj K."/>
            <person name="Zielenkiewicz U."/>
            <person name="Pilsyk S."/>
            <person name="Malc E."/>
            <person name="Mieczkowski P."/>
            <person name="Kruszewska J.S."/>
            <person name="Biernat P."/>
            <person name="Pawlowska J."/>
        </authorList>
    </citation>
    <scope>NUCLEOTIDE SEQUENCE</scope>
    <source>
        <strain evidence="6">WA0000051536</strain>
    </source>
</reference>
<feature type="signal peptide" evidence="4">
    <location>
        <begin position="1"/>
        <end position="17"/>
    </location>
</feature>
<dbReference type="SUPFAM" id="SSF88713">
    <property type="entry name" value="Glycoside hydrolase/deacetylase"/>
    <property type="match status" value="1"/>
</dbReference>
<proteinExistence type="predicted"/>
<protein>
    <recommendedName>
        <fullName evidence="5">NodB homology domain-containing protein</fullName>
    </recommendedName>
</protein>